<gene>
    <name evidence="2" type="ORF">K0O64_13530</name>
</gene>
<dbReference type="EMBL" id="CP080333">
    <property type="protein sequence ID" value="QYL19411.1"/>
    <property type="molecule type" value="Genomic_DNA"/>
</dbReference>
<evidence type="ECO:0000313" key="3">
    <source>
        <dbReference type="Proteomes" id="UP000825367"/>
    </source>
</evidence>
<accession>A0ABX8VTE1</accession>
<feature type="region of interest" description="Disordered" evidence="1">
    <location>
        <begin position="1"/>
        <end position="47"/>
    </location>
</feature>
<evidence type="ECO:0000256" key="1">
    <source>
        <dbReference type="SAM" id="MobiDB-lite"/>
    </source>
</evidence>
<name>A0ABX8VTE1_9MYCO</name>
<keyword evidence="3" id="KW-1185">Reference proteome</keyword>
<organism evidence="2 3">
    <name type="scientific">Mycolicibacterium pallens</name>
    <dbReference type="NCBI Taxonomy" id="370524"/>
    <lineage>
        <taxon>Bacteria</taxon>
        <taxon>Bacillati</taxon>
        <taxon>Actinomycetota</taxon>
        <taxon>Actinomycetes</taxon>
        <taxon>Mycobacteriales</taxon>
        <taxon>Mycobacteriaceae</taxon>
        <taxon>Mycolicibacterium</taxon>
    </lineage>
</organism>
<feature type="region of interest" description="Disordered" evidence="1">
    <location>
        <begin position="111"/>
        <end position="130"/>
    </location>
</feature>
<proteinExistence type="predicted"/>
<dbReference type="Proteomes" id="UP000825367">
    <property type="component" value="Chromosome"/>
</dbReference>
<dbReference type="RefSeq" id="WP_125477434.1">
    <property type="nucleotide sequence ID" value="NZ_BAAAVX010000042.1"/>
</dbReference>
<protein>
    <submittedName>
        <fullName evidence="2">Uncharacterized protein</fullName>
    </submittedName>
</protein>
<feature type="compositionally biased region" description="Low complexity" evidence="1">
    <location>
        <begin position="1"/>
        <end position="23"/>
    </location>
</feature>
<sequence length="130" mass="12963">MTTTVGAVDAAAPAAEGASSRRATAAEAQAVGESSVPPESPPRIRSSRCGALTVPRAACCARFEVGVDPTRTALAGFGRADTALCIDEDPAEAAELLSADAAGAAHDIAAPTPSAIANPPTLPTRRPDLM</sequence>
<evidence type="ECO:0000313" key="2">
    <source>
        <dbReference type="EMBL" id="QYL19411.1"/>
    </source>
</evidence>
<reference evidence="2 3" key="1">
    <citation type="submission" date="2021-07" db="EMBL/GenBank/DDBJ databases">
        <title>Whole genome sequencing of non-tuberculosis mycobacteria type-strains.</title>
        <authorList>
            <person name="Igarashi Y."/>
            <person name="Osugi A."/>
            <person name="Mitarai S."/>
        </authorList>
    </citation>
    <scope>NUCLEOTIDE SEQUENCE [LARGE SCALE GENOMIC DNA]</scope>
    <source>
        <strain evidence="2 3">JCM 16370</strain>
    </source>
</reference>